<keyword evidence="1" id="KW-0472">Membrane</keyword>
<dbReference type="EMBL" id="AZBU02000002">
    <property type="protein sequence ID" value="TKR95600.1"/>
    <property type="molecule type" value="Genomic_DNA"/>
</dbReference>
<dbReference type="AlphaFoldDB" id="A0A4U5PGJ8"/>
<reference evidence="2 3" key="2">
    <citation type="journal article" date="2019" name="G3 (Bethesda)">
        <title>Hybrid Assembly of the Genome of the Entomopathogenic Nematode Steinernema carpocapsae Identifies the X-Chromosome.</title>
        <authorList>
            <person name="Serra L."/>
            <person name="Macchietto M."/>
            <person name="Macias-Munoz A."/>
            <person name="McGill C.J."/>
            <person name="Rodriguez I.M."/>
            <person name="Rodriguez B."/>
            <person name="Murad R."/>
            <person name="Mortazavi A."/>
        </authorList>
    </citation>
    <scope>NUCLEOTIDE SEQUENCE [LARGE SCALE GENOMIC DNA]</scope>
    <source>
        <strain evidence="2 3">ALL</strain>
    </source>
</reference>
<dbReference type="Proteomes" id="UP000298663">
    <property type="component" value="Unassembled WGS sequence"/>
</dbReference>
<keyword evidence="1" id="KW-1133">Transmembrane helix</keyword>
<evidence type="ECO:0000256" key="1">
    <source>
        <dbReference type="SAM" id="Phobius"/>
    </source>
</evidence>
<name>A0A4U5PGJ8_STECR</name>
<proteinExistence type="predicted"/>
<evidence type="ECO:0000313" key="2">
    <source>
        <dbReference type="EMBL" id="TKR95600.1"/>
    </source>
</evidence>
<organism evidence="2 3">
    <name type="scientific">Steinernema carpocapsae</name>
    <name type="common">Entomopathogenic nematode</name>
    <dbReference type="NCBI Taxonomy" id="34508"/>
    <lineage>
        <taxon>Eukaryota</taxon>
        <taxon>Metazoa</taxon>
        <taxon>Ecdysozoa</taxon>
        <taxon>Nematoda</taxon>
        <taxon>Chromadorea</taxon>
        <taxon>Rhabditida</taxon>
        <taxon>Tylenchina</taxon>
        <taxon>Panagrolaimomorpha</taxon>
        <taxon>Strongyloidoidea</taxon>
        <taxon>Steinernematidae</taxon>
        <taxon>Steinernema</taxon>
    </lineage>
</organism>
<sequence length="83" mass="9728">MIRNSPLAWRRSERGQKIQKPYFFKAEPWERFDSGNACHASCDHSQKHRGLKFHGLGFLFLAFLYSIAFDSERIQCFHGILPV</sequence>
<keyword evidence="1" id="KW-0812">Transmembrane</keyword>
<evidence type="ECO:0000313" key="3">
    <source>
        <dbReference type="Proteomes" id="UP000298663"/>
    </source>
</evidence>
<gene>
    <name evidence="2" type="ORF">L596_009743</name>
</gene>
<protein>
    <submittedName>
        <fullName evidence="2">Uncharacterized protein</fullName>
    </submittedName>
</protein>
<comment type="caution">
    <text evidence="2">The sequence shown here is derived from an EMBL/GenBank/DDBJ whole genome shotgun (WGS) entry which is preliminary data.</text>
</comment>
<feature type="transmembrane region" description="Helical" evidence="1">
    <location>
        <begin position="51"/>
        <end position="69"/>
    </location>
</feature>
<reference evidence="2 3" key="1">
    <citation type="journal article" date="2015" name="Genome Biol.">
        <title>Comparative genomics of Steinernema reveals deeply conserved gene regulatory networks.</title>
        <authorList>
            <person name="Dillman A.R."/>
            <person name="Macchietto M."/>
            <person name="Porter C.F."/>
            <person name="Rogers A."/>
            <person name="Williams B."/>
            <person name="Antoshechkin I."/>
            <person name="Lee M.M."/>
            <person name="Goodwin Z."/>
            <person name="Lu X."/>
            <person name="Lewis E.E."/>
            <person name="Goodrich-Blair H."/>
            <person name="Stock S.P."/>
            <person name="Adams B.J."/>
            <person name="Sternberg P.W."/>
            <person name="Mortazavi A."/>
        </authorList>
    </citation>
    <scope>NUCLEOTIDE SEQUENCE [LARGE SCALE GENOMIC DNA]</scope>
    <source>
        <strain evidence="2 3">ALL</strain>
    </source>
</reference>
<accession>A0A4U5PGJ8</accession>
<keyword evidence="3" id="KW-1185">Reference proteome</keyword>